<dbReference type="Gene3D" id="2.40.37.10">
    <property type="entry name" value="Lyase, Ornithine Decarboxylase, Chain A, domain 1"/>
    <property type="match status" value="1"/>
</dbReference>
<evidence type="ECO:0000313" key="5">
    <source>
        <dbReference type="EMBL" id="GAA1671270.1"/>
    </source>
</evidence>
<name>A0ABP4SG90_9ACTN</name>
<comment type="caution">
    <text evidence="5">The sequence shown here is derived from an EMBL/GenBank/DDBJ whole genome shotgun (WGS) entry which is preliminary data.</text>
</comment>
<reference evidence="6" key="1">
    <citation type="journal article" date="2019" name="Int. J. Syst. Evol. Microbiol.">
        <title>The Global Catalogue of Microorganisms (GCM) 10K type strain sequencing project: providing services to taxonomists for standard genome sequencing and annotation.</title>
        <authorList>
            <consortium name="The Broad Institute Genomics Platform"/>
            <consortium name="The Broad Institute Genome Sequencing Center for Infectious Disease"/>
            <person name="Wu L."/>
            <person name="Ma J."/>
        </authorList>
    </citation>
    <scope>NUCLEOTIDE SEQUENCE [LARGE SCALE GENOMIC DNA]</scope>
    <source>
        <strain evidence="6">JCM 14718</strain>
    </source>
</reference>
<dbReference type="InterPro" id="IPR022644">
    <property type="entry name" value="De-COase2_N"/>
</dbReference>
<dbReference type="PANTHER" id="PTHR43727">
    <property type="entry name" value="DIAMINOPIMELATE DECARBOXYLASE"/>
    <property type="match status" value="1"/>
</dbReference>
<protein>
    <submittedName>
        <fullName evidence="5">Y4yA family PLP-dependent enzyme</fullName>
    </submittedName>
</protein>
<feature type="domain" description="Orn/DAP/Arg decarboxylase 2 N-terminal" evidence="4">
    <location>
        <begin position="40"/>
        <end position="248"/>
    </location>
</feature>
<dbReference type="PROSITE" id="PS00878">
    <property type="entry name" value="ODR_DC_2_1"/>
    <property type="match status" value="1"/>
</dbReference>
<dbReference type="Proteomes" id="UP001500618">
    <property type="component" value="Unassembled WGS sequence"/>
</dbReference>
<dbReference type="EMBL" id="BAAANY010000008">
    <property type="protein sequence ID" value="GAA1671270.1"/>
    <property type="molecule type" value="Genomic_DNA"/>
</dbReference>
<proteinExistence type="predicted"/>
<gene>
    <name evidence="5" type="ORF">GCM10009765_20880</name>
</gene>
<comment type="cofactor">
    <cofactor evidence="1">
        <name>pyridoxal 5'-phosphate</name>
        <dbReference type="ChEBI" id="CHEBI:597326"/>
    </cofactor>
</comment>
<evidence type="ECO:0000256" key="3">
    <source>
        <dbReference type="ARBA" id="ARBA00022898"/>
    </source>
</evidence>
<keyword evidence="2" id="KW-0210">Decarboxylase</keyword>
<dbReference type="InterPro" id="IPR000183">
    <property type="entry name" value="Orn/DAP/Arg_de-COase"/>
</dbReference>
<evidence type="ECO:0000259" key="4">
    <source>
        <dbReference type="Pfam" id="PF02784"/>
    </source>
</evidence>
<dbReference type="PRINTS" id="PR01179">
    <property type="entry name" value="ODADCRBXLASE"/>
</dbReference>
<evidence type="ECO:0000256" key="2">
    <source>
        <dbReference type="ARBA" id="ARBA00022793"/>
    </source>
</evidence>
<organism evidence="5 6">
    <name type="scientific">Fodinicola feengrottensis</name>
    <dbReference type="NCBI Taxonomy" id="435914"/>
    <lineage>
        <taxon>Bacteria</taxon>
        <taxon>Bacillati</taxon>
        <taxon>Actinomycetota</taxon>
        <taxon>Actinomycetes</taxon>
        <taxon>Mycobacteriales</taxon>
        <taxon>Fodinicola</taxon>
    </lineage>
</organism>
<keyword evidence="3" id="KW-0663">Pyridoxal phosphate</keyword>
<evidence type="ECO:0000313" key="6">
    <source>
        <dbReference type="Proteomes" id="UP001500618"/>
    </source>
</evidence>
<dbReference type="PANTHER" id="PTHR43727:SF2">
    <property type="entry name" value="GROUP IV DECARBOXYLASE"/>
    <property type="match status" value="1"/>
</dbReference>
<keyword evidence="2" id="KW-0456">Lyase</keyword>
<dbReference type="InterPro" id="IPR009006">
    <property type="entry name" value="Ala_racemase/Decarboxylase_C"/>
</dbReference>
<dbReference type="SUPFAM" id="SSF51419">
    <property type="entry name" value="PLP-binding barrel"/>
    <property type="match status" value="1"/>
</dbReference>
<dbReference type="InterPro" id="IPR022653">
    <property type="entry name" value="De-COase2_pyr-phos_BS"/>
</dbReference>
<accession>A0ABP4SG90</accession>
<keyword evidence="6" id="KW-1185">Reference proteome</keyword>
<sequence length="465" mass="50832">MHKLAPRIHPAVRSLLTRGDLLGSFGTPANVVFPQVFKENVESFRETLARYPVASRLFYAHKVNQSTSFVRAAAEAGIGIDVASVGELHHAVAAGFDSERIEATGPKGAAFLWELTRTGATVNVDNHWELTEVARVAHQAVPVLLRLCPSRGRTSRFGTAESGMPALLDTILDHREVLDLRGFSFHLDTNDLKEKVAAIDACLRLFESAYARGLSPRVLDIGGGFRQVFAADPDGFDRYVQALKAGLAGTAESLSWEGNTFGYRDLRGTPTFHRYANTATGTDQLREILDSPLPGQGGRPVAQVLLENMIELWLEPGKALADQAGVTVTGVEFTKTVGNEETLVSLDVSRDRICPADQEVMLDPVVIYRADPRTYDDQPVGVYFGGNLCLERDLVYEHKTWLERLPKPGDLVVFVNTAAYQMDLSAAEGLMHPRTPKVAAVESDGEFRIQAESGRDECSTPTSPN</sequence>
<dbReference type="SUPFAM" id="SSF50621">
    <property type="entry name" value="Alanine racemase C-terminal domain-like"/>
    <property type="match status" value="1"/>
</dbReference>
<dbReference type="RefSeq" id="WP_344309320.1">
    <property type="nucleotide sequence ID" value="NZ_BAAANY010000008.1"/>
</dbReference>
<dbReference type="Pfam" id="PF02784">
    <property type="entry name" value="Orn_Arg_deC_N"/>
    <property type="match status" value="1"/>
</dbReference>
<dbReference type="Gene3D" id="3.20.20.10">
    <property type="entry name" value="Alanine racemase"/>
    <property type="match status" value="1"/>
</dbReference>
<dbReference type="InterPro" id="IPR029066">
    <property type="entry name" value="PLP-binding_barrel"/>
</dbReference>
<evidence type="ECO:0000256" key="1">
    <source>
        <dbReference type="ARBA" id="ARBA00001933"/>
    </source>
</evidence>